<evidence type="ECO:0000256" key="1">
    <source>
        <dbReference type="SAM" id="MobiDB-lite"/>
    </source>
</evidence>
<keyword evidence="2" id="KW-0472">Membrane</keyword>
<proteinExistence type="predicted"/>
<feature type="compositionally biased region" description="Low complexity" evidence="1">
    <location>
        <begin position="363"/>
        <end position="380"/>
    </location>
</feature>
<feature type="transmembrane region" description="Helical" evidence="2">
    <location>
        <begin position="277"/>
        <end position="300"/>
    </location>
</feature>
<accession>A0A9K3L6M7</accession>
<dbReference type="EMBL" id="JAGRRH010000015">
    <property type="protein sequence ID" value="KAG7356645.1"/>
    <property type="molecule type" value="Genomic_DNA"/>
</dbReference>
<feature type="compositionally biased region" description="Basic and acidic residues" evidence="1">
    <location>
        <begin position="151"/>
        <end position="161"/>
    </location>
</feature>
<keyword evidence="4" id="KW-1185">Reference proteome</keyword>
<dbReference type="AlphaFoldDB" id="A0A9K3L6M7"/>
<dbReference type="OrthoDB" id="51795at2759"/>
<gene>
    <name evidence="3" type="ORF">IV203_001331</name>
</gene>
<dbReference type="Proteomes" id="UP000693970">
    <property type="component" value="Unassembled WGS sequence"/>
</dbReference>
<keyword evidence="2" id="KW-1133">Transmembrane helix</keyword>
<keyword evidence="2" id="KW-0812">Transmembrane</keyword>
<feature type="region of interest" description="Disordered" evidence="1">
    <location>
        <begin position="151"/>
        <end position="174"/>
    </location>
</feature>
<name>A0A9K3L6M7_9STRA</name>
<organism evidence="3 4">
    <name type="scientific">Nitzschia inconspicua</name>
    <dbReference type="NCBI Taxonomy" id="303405"/>
    <lineage>
        <taxon>Eukaryota</taxon>
        <taxon>Sar</taxon>
        <taxon>Stramenopiles</taxon>
        <taxon>Ochrophyta</taxon>
        <taxon>Bacillariophyta</taxon>
        <taxon>Bacillariophyceae</taxon>
        <taxon>Bacillariophycidae</taxon>
        <taxon>Bacillariales</taxon>
        <taxon>Bacillariaceae</taxon>
        <taxon>Nitzschia</taxon>
    </lineage>
</organism>
<reference evidence="3" key="2">
    <citation type="submission" date="2021-04" db="EMBL/GenBank/DDBJ databases">
        <authorList>
            <person name="Podell S."/>
        </authorList>
    </citation>
    <scope>NUCLEOTIDE SEQUENCE</scope>
    <source>
        <strain evidence="3">Hildebrandi</strain>
    </source>
</reference>
<evidence type="ECO:0000256" key="2">
    <source>
        <dbReference type="SAM" id="Phobius"/>
    </source>
</evidence>
<protein>
    <submittedName>
        <fullName evidence="3">Uncharacterized protein</fullName>
    </submittedName>
</protein>
<comment type="caution">
    <text evidence="3">The sequence shown here is derived from an EMBL/GenBank/DDBJ whole genome shotgun (WGS) entry which is preliminary data.</text>
</comment>
<feature type="compositionally biased region" description="Basic and acidic residues" evidence="1">
    <location>
        <begin position="402"/>
        <end position="411"/>
    </location>
</feature>
<evidence type="ECO:0000313" key="3">
    <source>
        <dbReference type="EMBL" id="KAG7356645.1"/>
    </source>
</evidence>
<reference evidence="3" key="1">
    <citation type="journal article" date="2021" name="Sci. Rep.">
        <title>Diploid genomic architecture of Nitzschia inconspicua, an elite biomass production diatom.</title>
        <authorList>
            <person name="Oliver A."/>
            <person name="Podell S."/>
            <person name="Pinowska A."/>
            <person name="Traller J.C."/>
            <person name="Smith S.R."/>
            <person name="McClure R."/>
            <person name="Beliaev A."/>
            <person name="Bohutskyi P."/>
            <person name="Hill E.A."/>
            <person name="Rabines A."/>
            <person name="Zheng H."/>
            <person name="Allen L.Z."/>
            <person name="Kuo A."/>
            <person name="Grigoriev I.V."/>
            <person name="Allen A.E."/>
            <person name="Hazlebeck D."/>
            <person name="Allen E.E."/>
        </authorList>
    </citation>
    <scope>NUCLEOTIDE SEQUENCE</scope>
    <source>
        <strain evidence="3">Hildebrandi</strain>
    </source>
</reference>
<evidence type="ECO:0000313" key="4">
    <source>
        <dbReference type="Proteomes" id="UP000693970"/>
    </source>
</evidence>
<feature type="region of interest" description="Disordered" evidence="1">
    <location>
        <begin position="357"/>
        <end position="411"/>
    </location>
</feature>
<sequence>MRHLMRTAVFTATVMALPKGYYGENVEAATNRLEPPHTNKDDPARHLQKRFFGDREEMLVVQNMPKEIDVDPRSTYNQKFMPRMNSPCRPEPDGFFGATSGEPTRIQYGFELEIEPLSNVITLLDVIEDKVADAVIMNSFPNVCGLRRRTEERPSTGHLTEHPNMQTSRNLAHEGGHPSGFRFTAFKEIGTCKPQENDINFCGIFVGVVDVFGSHQHDGEAPQLVKSYIDTVLQPSDPKTIHEEVAAIRLSDQLTLINASSGNFVYPVNQDSDYQGLSSVAILMIVVSCMLVVAIVYYLYIQWNERKFGDTMFSNKKTSSPAFRRSYEDGYDPEERSIRRSTSLEAEDLFDGESFEDEYDGVSRSSQSTRSSRLQYSSRASSRRLDMGSLGLNSVSEEDEESKIKRNGELL</sequence>